<organism evidence="1 2">
    <name type="scientific">Dipteronia sinensis</name>
    <dbReference type="NCBI Taxonomy" id="43782"/>
    <lineage>
        <taxon>Eukaryota</taxon>
        <taxon>Viridiplantae</taxon>
        <taxon>Streptophyta</taxon>
        <taxon>Embryophyta</taxon>
        <taxon>Tracheophyta</taxon>
        <taxon>Spermatophyta</taxon>
        <taxon>Magnoliopsida</taxon>
        <taxon>eudicotyledons</taxon>
        <taxon>Gunneridae</taxon>
        <taxon>Pentapetalae</taxon>
        <taxon>rosids</taxon>
        <taxon>malvids</taxon>
        <taxon>Sapindales</taxon>
        <taxon>Sapindaceae</taxon>
        <taxon>Hippocastanoideae</taxon>
        <taxon>Acereae</taxon>
        <taxon>Dipteronia</taxon>
    </lineage>
</organism>
<gene>
    <name evidence="1" type="ORF">Dsin_001145</name>
</gene>
<comment type="caution">
    <text evidence="1">The sequence shown here is derived from an EMBL/GenBank/DDBJ whole genome shotgun (WGS) entry which is preliminary data.</text>
</comment>
<dbReference type="SUPFAM" id="SSF56219">
    <property type="entry name" value="DNase I-like"/>
    <property type="match status" value="1"/>
</dbReference>
<dbReference type="InterPro" id="IPR036691">
    <property type="entry name" value="Endo/exonu/phosph_ase_sf"/>
</dbReference>
<sequence length="144" mass="17170">MVQFREVMDDCDLVDLGFSGLRFTWNNKRDGKDNIHERLDRFMADSQWRDKFVNYRVENLGFNSSNHMPILLVCSTVTCYKQHLESFGNIQKQIGEKNREIERLYKLCGKSEVMNSNRILKKEVEGFLDCDEIYWKQRSRAGRF</sequence>
<dbReference type="PANTHER" id="PTHR33710">
    <property type="entry name" value="BNAC02G09200D PROTEIN"/>
    <property type="match status" value="1"/>
</dbReference>
<protein>
    <submittedName>
        <fullName evidence="1">Uncharacterized protein</fullName>
    </submittedName>
</protein>
<dbReference type="PANTHER" id="PTHR33710:SF71">
    <property type="entry name" value="ENDONUCLEASE_EXONUCLEASE_PHOSPHATASE DOMAIN-CONTAINING PROTEIN"/>
    <property type="match status" value="1"/>
</dbReference>
<evidence type="ECO:0000313" key="1">
    <source>
        <dbReference type="EMBL" id="KAK3229264.1"/>
    </source>
</evidence>
<dbReference type="EMBL" id="JANJYJ010000001">
    <property type="protein sequence ID" value="KAK3229264.1"/>
    <property type="molecule type" value="Genomic_DNA"/>
</dbReference>
<name>A0AAE0B513_9ROSI</name>
<proteinExistence type="predicted"/>
<dbReference type="Gene3D" id="3.60.10.10">
    <property type="entry name" value="Endonuclease/exonuclease/phosphatase"/>
    <property type="match status" value="1"/>
</dbReference>
<accession>A0AAE0B513</accession>
<keyword evidence="2" id="KW-1185">Reference proteome</keyword>
<dbReference type="AlphaFoldDB" id="A0AAE0B513"/>
<reference evidence="1" key="1">
    <citation type="journal article" date="2023" name="Plant J.">
        <title>Genome sequences and population genomics provide insights into the demographic history, inbreeding, and mutation load of two 'living fossil' tree species of Dipteronia.</title>
        <authorList>
            <person name="Feng Y."/>
            <person name="Comes H.P."/>
            <person name="Chen J."/>
            <person name="Zhu S."/>
            <person name="Lu R."/>
            <person name="Zhang X."/>
            <person name="Li P."/>
            <person name="Qiu J."/>
            <person name="Olsen K.M."/>
            <person name="Qiu Y."/>
        </authorList>
    </citation>
    <scope>NUCLEOTIDE SEQUENCE</scope>
    <source>
        <strain evidence="1">NBL</strain>
    </source>
</reference>
<evidence type="ECO:0000313" key="2">
    <source>
        <dbReference type="Proteomes" id="UP001281410"/>
    </source>
</evidence>
<dbReference type="Proteomes" id="UP001281410">
    <property type="component" value="Unassembled WGS sequence"/>
</dbReference>